<name>A0A6P8KP49_DROMA</name>
<keyword evidence="5" id="KW-0677">Repeat</keyword>
<accession>A0A6P8KP49</accession>
<evidence type="ECO:0000256" key="13">
    <source>
        <dbReference type="ARBA" id="ARBA00046087"/>
    </source>
</evidence>
<evidence type="ECO:0000256" key="12">
    <source>
        <dbReference type="ARBA" id="ARBA00041874"/>
    </source>
</evidence>
<keyword evidence="8" id="KW-0496">Mitochondrion</keyword>
<dbReference type="PANTHER" id="PTHR46356:SF1">
    <property type="entry name" value="MITOCHONDRIAL 2-OXODICARBOXYLATE CARRIER"/>
    <property type="match status" value="1"/>
</dbReference>
<comment type="catalytic activity">
    <reaction evidence="15">
        <text>citrate(in) + 2-oxoglutarate(out) = citrate(out) + 2-oxoglutarate(in)</text>
        <dbReference type="Rhea" id="RHEA:71763"/>
        <dbReference type="ChEBI" id="CHEBI:16810"/>
        <dbReference type="ChEBI" id="CHEBI:16947"/>
    </reaction>
</comment>
<evidence type="ECO:0000256" key="20">
    <source>
        <dbReference type="PROSITE-ProRule" id="PRU00282"/>
    </source>
</evidence>
<comment type="catalytic activity">
    <reaction evidence="16">
        <text>L-2-aminoadipate(in) + 2-oxoglutarate(out) = L-2-aminoadipate(out) + 2-oxoglutarate(in)</text>
        <dbReference type="Rhea" id="RHEA:71747"/>
        <dbReference type="ChEBI" id="CHEBI:16810"/>
        <dbReference type="ChEBI" id="CHEBI:58672"/>
    </reaction>
</comment>
<feature type="transmembrane region" description="Helical" evidence="22">
    <location>
        <begin position="12"/>
        <end position="34"/>
    </location>
</feature>
<evidence type="ECO:0000256" key="14">
    <source>
        <dbReference type="ARBA" id="ARBA00047537"/>
    </source>
</evidence>
<evidence type="ECO:0000256" key="21">
    <source>
        <dbReference type="RuleBase" id="RU000488"/>
    </source>
</evidence>
<comment type="subcellular location">
    <subcellularLocation>
        <location evidence="1">Mitochondrion inner membrane</location>
        <topology evidence="1">Multi-pass membrane protein</topology>
    </subcellularLocation>
</comment>
<evidence type="ECO:0000313" key="23">
    <source>
        <dbReference type="Proteomes" id="UP000515162"/>
    </source>
</evidence>
<dbReference type="InterPro" id="IPR023395">
    <property type="entry name" value="MCP_dom_sf"/>
</dbReference>
<organism evidence="23 24">
    <name type="scientific">Drosophila mauritiana</name>
    <name type="common">Fruit fly</name>
    <dbReference type="NCBI Taxonomy" id="7226"/>
    <lineage>
        <taxon>Eukaryota</taxon>
        <taxon>Metazoa</taxon>
        <taxon>Ecdysozoa</taxon>
        <taxon>Arthropoda</taxon>
        <taxon>Hexapoda</taxon>
        <taxon>Insecta</taxon>
        <taxon>Pterygota</taxon>
        <taxon>Neoptera</taxon>
        <taxon>Endopterygota</taxon>
        <taxon>Diptera</taxon>
        <taxon>Brachycera</taxon>
        <taxon>Muscomorpha</taxon>
        <taxon>Ephydroidea</taxon>
        <taxon>Drosophilidae</taxon>
        <taxon>Drosophila</taxon>
        <taxon>Sophophora</taxon>
    </lineage>
</organism>
<evidence type="ECO:0000256" key="18">
    <source>
        <dbReference type="ARBA" id="ARBA00048920"/>
    </source>
</evidence>
<evidence type="ECO:0000256" key="16">
    <source>
        <dbReference type="ARBA" id="ARBA00048303"/>
    </source>
</evidence>
<keyword evidence="3 21" id="KW-0813">Transport</keyword>
<protein>
    <recommendedName>
        <fullName evidence="11">Mitochondrial 2-oxodicarboxylate carrier</fullName>
    </recommendedName>
    <alternativeName>
        <fullName evidence="12">Solute carrier family 25 member 21</fullName>
    </alternativeName>
</protein>
<gene>
    <name evidence="24" type="primary">LOC117144571</name>
</gene>
<dbReference type="GO" id="GO:0005743">
    <property type="term" value="C:mitochondrial inner membrane"/>
    <property type="evidence" value="ECO:0007669"/>
    <property type="project" value="UniProtKB-SubCell"/>
</dbReference>
<dbReference type="PROSITE" id="PS50920">
    <property type="entry name" value="SOLCAR"/>
    <property type="match status" value="3"/>
</dbReference>
<keyword evidence="4 20" id="KW-0812">Transmembrane</keyword>
<dbReference type="PANTHER" id="PTHR46356">
    <property type="entry name" value="MITOCHONDRIAL 2-OXODICARBOXYLATE CARRIER"/>
    <property type="match status" value="1"/>
</dbReference>
<dbReference type="GeneID" id="117144571"/>
<feature type="repeat" description="Solcar" evidence="20">
    <location>
        <begin position="11"/>
        <end position="102"/>
    </location>
</feature>
<dbReference type="Pfam" id="PF00153">
    <property type="entry name" value="Mito_carr"/>
    <property type="match status" value="3"/>
</dbReference>
<reference evidence="24" key="1">
    <citation type="submission" date="2025-08" db="UniProtKB">
        <authorList>
            <consortium name="RefSeq"/>
        </authorList>
    </citation>
    <scope>IDENTIFICATION</scope>
    <source>
        <strain evidence="24">Mau12</strain>
        <tissue evidence="24">Whole Body</tissue>
    </source>
</reference>
<evidence type="ECO:0000256" key="4">
    <source>
        <dbReference type="ARBA" id="ARBA00022692"/>
    </source>
</evidence>
<feature type="repeat" description="Solcar" evidence="20">
    <location>
        <begin position="110"/>
        <end position="196"/>
    </location>
</feature>
<evidence type="ECO:0000313" key="24">
    <source>
        <dbReference type="RefSeq" id="XP_033165719.1"/>
    </source>
</evidence>
<evidence type="ECO:0000256" key="15">
    <source>
        <dbReference type="ARBA" id="ARBA00048003"/>
    </source>
</evidence>
<evidence type="ECO:0000256" key="11">
    <source>
        <dbReference type="ARBA" id="ARBA00039747"/>
    </source>
</evidence>
<comment type="catalytic activity">
    <reaction evidence="17">
        <text>2-oxoheptanedioate(in) + 2-oxoglutarate(out) = 2-oxoheptanedioate(out) + 2-oxoglutarate(in)</text>
        <dbReference type="Rhea" id="RHEA:71755"/>
        <dbReference type="ChEBI" id="CHEBI:16810"/>
        <dbReference type="ChEBI" id="CHEBI:72701"/>
    </reaction>
</comment>
<dbReference type="InterPro" id="IPR018108">
    <property type="entry name" value="MCP_transmembrane"/>
</dbReference>
<evidence type="ECO:0000256" key="6">
    <source>
        <dbReference type="ARBA" id="ARBA00022792"/>
    </source>
</evidence>
<evidence type="ECO:0000256" key="22">
    <source>
        <dbReference type="SAM" id="Phobius"/>
    </source>
</evidence>
<comment type="catalytic activity">
    <reaction evidence="14">
        <text>heptanedioate(in) + 2-oxoglutarate(out) = heptanedioate(out) + 2-oxoglutarate(in)</text>
        <dbReference type="Rhea" id="RHEA:71759"/>
        <dbReference type="ChEBI" id="CHEBI:16810"/>
        <dbReference type="ChEBI" id="CHEBI:36165"/>
    </reaction>
</comment>
<keyword evidence="7 22" id="KW-1133">Transmembrane helix</keyword>
<keyword evidence="23" id="KW-1185">Reference proteome</keyword>
<evidence type="ECO:0000256" key="10">
    <source>
        <dbReference type="ARBA" id="ARBA00036018"/>
    </source>
</evidence>
<keyword evidence="9 20" id="KW-0472">Membrane</keyword>
<comment type="similarity">
    <text evidence="2 21">Belongs to the mitochondrial carrier (TC 2.A.29) family.</text>
</comment>
<evidence type="ECO:0000256" key="9">
    <source>
        <dbReference type="ARBA" id="ARBA00023136"/>
    </source>
</evidence>
<evidence type="ECO:0000256" key="5">
    <source>
        <dbReference type="ARBA" id="ARBA00022737"/>
    </source>
</evidence>
<comment type="catalytic activity">
    <reaction evidence="19">
        <text>hexanedioate(in) + 2-oxoglutarate(out) = hexanedioate(out) + 2-oxoglutarate(in)</text>
        <dbReference type="Rhea" id="RHEA:71743"/>
        <dbReference type="ChEBI" id="CHEBI:16810"/>
        <dbReference type="ChEBI" id="CHEBI:17128"/>
    </reaction>
</comment>
<evidence type="ECO:0000256" key="1">
    <source>
        <dbReference type="ARBA" id="ARBA00004448"/>
    </source>
</evidence>
<evidence type="ECO:0000256" key="17">
    <source>
        <dbReference type="ARBA" id="ARBA00048581"/>
    </source>
</evidence>
<evidence type="ECO:0000256" key="2">
    <source>
        <dbReference type="ARBA" id="ARBA00006375"/>
    </source>
</evidence>
<dbReference type="RefSeq" id="XP_033165719.1">
    <property type="nucleotide sequence ID" value="XM_033309828.1"/>
</dbReference>
<comment type="catalytic activity">
    <reaction evidence="18">
        <text>glutarate(in) + 2-oxoglutarate(out) = glutarate(out) + 2-oxoglutarate(in)</text>
        <dbReference type="Rhea" id="RHEA:71751"/>
        <dbReference type="ChEBI" id="CHEBI:16810"/>
        <dbReference type="ChEBI" id="CHEBI:30921"/>
    </reaction>
</comment>
<evidence type="ECO:0000256" key="19">
    <source>
        <dbReference type="ARBA" id="ARBA00048998"/>
    </source>
</evidence>
<evidence type="ECO:0000256" key="7">
    <source>
        <dbReference type="ARBA" id="ARBA00022989"/>
    </source>
</evidence>
<keyword evidence="6" id="KW-0999">Mitochondrion inner membrane</keyword>
<proteinExistence type="inferred from homology"/>
<comment type="catalytic activity">
    <reaction evidence="10">
        <text>2-oxoadipate(in) + 2-oxoglutarate(out) = 2-oxoadipate(out) + 2-oxoglutarate(in)</text>
        <dbReference type="Rhea" id="RHEA:71739"/>
        <dbReference type="ChEBI" id="CHEBI:16810"/>
        <dbReference type="ChEBI" id="CHEBI:57499"/>
    </reaction>
</comment>
<dbReference type="AlphaFoldDB" id="A0A6P8KP49"/>
<evidence type="ECO:0000256" key="8">
    <source>
        <dbReference type="ARBA" id="ARBA00023128"/>
    </source>
</evidence>
<feature type="transmembrane region" description="Helical" evidence="22">
    <location>
        <begin position="207"/>
        <end position="228"/>
    </location>
</feature>
<comment type="function">
    <text evidence="13">Transports dicarboxylates across the inner membranes of mitochondria by a counter-exchange mechanism. Can transport 2-oxoadipate (2-oxohexanedioate), 2-oxoglutarate, adipate (hexanedioate), glutarate, and to a lesser extent, pimelate (heptanedioate), 2-oxopimelate (2-oxoheptanedioate), 2-aminoadipate (2-aminohexanedioate), oxaloacetate, and citrate. Plays a central role in catabolism of lysine, hydroxylysine, and tryptophan, by transporting common metabolite intermediates (such as 2-oxoadipate) into the mitochondria, where it is converted into acetyl-CoA and can enter the citric acid (TCA) cycle.</text>
</comment>
<feature type="repeat" description="Solcar" evidence="20">
    <location>
        <begin position="205"/>
        <end position="294"/>
    </location>
</feature>
<feature type="transmembrane region" description="Helical" evidence="22">
    <location>
        <begin position="168"/>
        <end position="187"/>
    </location>
</feature>
<dbReference type="Gene3D" id="1.50.40.10">
    <property type="entry name" value="Mitochondrial carrier domain"/>
    <property type="match status" value="1"/>
</dbReference>
<evidence type="ECO:0000256" key="3">
    <source>
        <dbReference type="ARBA" id="ARBA00022448"/>
    </source>
</evidence>
<dbReference type="Proteomes" id="UP000515162">
    <property type="component" value="Chromosome 2L"/>
</dbReference>
<sequence length="300" mass="33548">MATPSEETVHSLAYWQFLAGGLSGFIEIICFHPLDVVKTRMQIQGAHPFGGEVVYTCPLDAIVKIYRYEGLFSLWKGIVPPICVETPKRGGKFLMYESFKPYFQFGAPKPTPLTHAMAGSMAAILESFIVNPFEVVKITQQAHREKHLKTLSVVKYIIKHDGYGIKGLYRGITALVARNAVFHFGFFGFYNALKDIVPSPEDKTYNILRKIIIAGLASSLACVMSVTLDMAKCRIQGPQPVKGEVKYQWTISTIKTTFKEEGFRSLFKGLGAMILRVGPGGAMLLVTYEYLFEFLKSQHI</sequence>
<dbReference type="InterPro" id="IPR051752">
    <property type="entry name" value="Mito_2-oxodicarb_carrier"/>
</dbReference>
<dbReference type="SUPFAM" id="SSF103506">
    <property type="entry name" value="Mitochondrial carrier"/>
    <property type="match status" value="1"/>
</dbReference>